<keyword evidence="1" id="KW-0472">Membrane</keyword>
<name>A0A5C5ZQQ2_9BACT</name>
<sequence>MDQPLHSCMTKAVIADGDQLRTGPKWITSRRGRLKLHSDRLECGIWTVAYADIREAVLSSFRSPILRIPGYVLAVRTDNDTYHFGLNGWRYWKGELPFPVTRQQTKLKMSPISIVARAVLIGYAVYFVWRWFAAG</sequence>
<feature type="transmembrane region" description="Helical" evidence="1">
    <location>
        <begin position="114"/>
        <end position="132"/>
    </location>
</feature>
<evidence type="ECO:0000256" key="1">
    <source>
        <dbReference type="SAM" id="Phobius"/>
    </source>
</evidence>
<dbReference type="AlphaFoldDB" id="A0A5C5ZQQ2"/>
<evidence type="ECO:0000313" key="2">
    <source>
        <dbReference type="EMBL" id="TWT89121.1"/>
    </source>
</evidence>
<dbReference type="EMBL" id="SJPQ01000002">
    <property type="protein sequence ID" value="TWT89121.1"/>
    <property type="molecule type" value="Genomic_DNA"/>
</dbReference>
<protein>
    <submittedName>
        <fullName evidence="2">Uncharacterized protein</fullName>
    </submittedName>
</protein>
<gene>
    <name evidence="2" type="ORF">Mal64_26130</name>
</gene>
<keyword evidence="1" id="KW-0812">Transmembrane</keyword>
<reference evidence="2 3" key="1">
    <citation type="submission" date="2019-02" db="EMBL/GenBank/DDBJ databases">
        <title>Deep-cultivation of Planctomycetes and their phenomic and genomic characterization uncovers novel biology.</title>
        <authorList>
            <person name="Wiegand S."/>
            <person name="Jogler M."/>
            <person name="Boedeker C."/>
            <person name="Pinto D."/>
            <person name="Vollmers J."/>
            <person name="Rivas-Marin E."/>
            <person name="Kohn T."/>
            <person name="Peeters S.H."/>
            <person name="Heuer A."/>
            <person name="Rast P."/>
            <person name="Oberbeckmann S."/>
            <person name="Bunk B."/>
            <person name="Jeske O."/>
            <person name="Meyerdierks A."/>
            <person name="Storesund J.E."/>
            <person name="Kallscheuer N."/>
            <person name="Luecker S."/>
            <person name="Lage O.M."/>
            <person name="Pohl T."/>
            <person name="Merkel B.J."/>
            <person name="Hornburger P."/>
            <person name="Mueller R.-W."/>
            <person name="Bruemmer F."/>
            <person name="Labrenz M."/>
            <person name="Spormann A.M."/>
            <person name="Op Den Camp H."/>
            <person name="Overmann J."/>
            <person name="Amann R."/>
            <person name="Jetten M.S.M."/>
            <person name="Mascher T."/>
            <person name="Medema M.H."/>
            <person name="Devos D.P."/>
            <person name="Kaster A.-K."/>
            <person name="Ovreas L."/>
            <person name="Rohde M."/>
            <person name="Galperin M.Y."/>
            <person name="Jogler C."/>
        </authorList>
    </citation>
    <scope>NUCLEOTIDE SEQUENCE [LARGE SCALE GENOMIC DNA]</scope>
    <source>
        <strain evidence="2 3">Mal64</strain>
    </source>
</reference>
<accession>A0A5C5ZQQ2</accession>
<keyword evidence="1" id="KW-1133">Transmembrane helix</keyword>
<keyword evidence="3" id="KW-1185">Reference proteome</keyword>
<comment type="caution">
    <text evidence="2">The sequence shown here is derived from an EMBL/GenBank/DDBJ whole genome shotgun (WGS) entry which is preliminary data.</text>
</comment>
<organism evidence="2 3">
    <name type="scientific">Pseudobythopirellula maris</name>
    <dbReference type="NCBI Taxonomy" id="2527991"/>
    <lineage>
        <taxon>Bacteria</taxon>
        <taxon>Pseudomonadati</taxon>
        <taxon>Planctomycetota</taxon>
        <taxon>Planctomycetia</taxon>
        <taxon>Pirellulales</taxon>
        <taxon>Lacipirellulaceae</taxon>
        <taxon>Pseudobythopirellula</taxon>
    </lineage>
</organism>
<dbReference type="Proteomes" id="UP000315440">
    <property type="component" value="Unassembled WGS sequence"/>
</dbReference>
<proteinExistence type="predicted"/>
<evidence type="ECO:0000313" key="3">
    <source>
        <dbReference type="Proteomes" id="UP000315440"/>
    </source>
</evidence>